<dbReference type="AlphaFoldDB" id="A0AAD6SAI9"/>
<keyword evidence="1" id="KW-0812">Transmembrane</keyword>
<feature type="transmembrane region" description="Helical" evidence="1">
    <location>
        <begin position="275"/>
        <end position="296"/>
    </location>
</feature>
<protein>
    <recommendedName>
        <fullName evidence="2">DUF6534 domain-containing protein</fullName>
    </recommendedName>
</protein>
<evidence type="ECO:0000256" key="1">
    <source>
        <dbReference type="SAM" id="Phobius"/>
    </source>
</evidence>
<feature type="transmembrane region" description="Helical" evidence="1">
    <location>
        <begin position="317"/>
        <end position="337"/>
    </location>
</feature>
<dbReference type="InterPro" id="IPR045339">
    <property type="entry name" value="DUF6534"/>
</dbReference>
<gene>
    <name evidence="3" type="ORF">C8F04DRAFT_1133661</name>
</gene>
<dbReference type="EMBL" id="JARJCM010000184">
    <property type="protein sequence ID" value="KAJ7023687.1"/>
    <property type="molecule type" value="Genomic_DNA"/>
</dbReference>
<feature type="transmembrane region" description="Helical" evidence="1">
    <location>
        <begin position="166"/>
        <end position="187"/>
    </location>
</feature>
<comment type="caution">
    <text evidence="3">The sequence shown here is derived from an EMBL/GenBank/DDBJ whole genome shotgun (WGS) entry which is preliminary data.</text>
</comment>
<keyword evidence="1" id="KW-0472">Membrane</keyword>
<name>A0AAD6SAI9_9AGAR</name>
<evidence type="ECO:0000259" key="2">
    <source>
        <dbReference type="Pfam" id="PF20152"/>
    </source>
</evidence>
<proteinExistence type="predicted"/>
<dbReference type="PANTHER" id="PTHR40465">
    <property type="entry name" value="CHROMOSOME 1, WHOLE GENOME SHOTGUN SEQUENCE"/>
    <property type="match status" value="1"/>
</dbReference>
<feature type="transmembrane region" description="Helical" evidence="1">
    <location>
        <begin position="207"/>
        <end position="225"/>
    </location>
</feature>
<dbReference type="Proteomes" id="UP001218188">
    <property type="component" value="Unassembled WGS sequence"/>
</dbReference>
<sequence length="460" mass="49758">MLSTTHAVISMAAGLPEGCDVARVTAVTGLTAGSRPSGAPGAHGDGRVDQAVAEENGRLTGRTARALSRTLQHQNSYLVCQTFHLIFTYKTNPDTNRSQMQPETERGIPANALHFPFTHSLSLITMGATYDLNLGCLLVSSWANMIIKEIFNYFGRYKRDPVFNKIMVLTALAGDILTVFACLSSTYLYMVSHWGELDYVASQPWGIAGYVIGTGITGAAVQIFLARMVFNLTNQWIWLPILALFIMVGLTGAGATAATLIVSRAISSRKGLVKWVTVWLSGCVAADIFITIILVAKFQTLKTAFVGTSDLLRRLSLAAIRNGSITTTVTIATIVLFKIQPETNSALMLEITIGRVYTLCMLSNLNDRVWITNESSSAVHVTSVVFNRNFTTAVESNKTTSTIVRIQNDIEYSTDDGNGQGLPMDPLMNGNRKSGDVEHGNVGYGVSGKKGGDYVGHQLV</sequence>
<evidence type="ECO:0000313" key="3">
    <source>
        <dbReference type="EMBL" id="KAJ7023687.1"/>
    </source>
</evidence>
<accession>A0AAD6SAI9</accession>
<reference evidence="3" key="1">
    <citation type="submission" date="2023-03" db="EMBL/GenBank/DDBJ databases">
        <title>Massive genome expansion in bonnet fungi (Mycena s.s.) driven by repeated elements and novel gene families across ecological guilds.</title>
        <authorList>
            <consortium name="Lawrence Berkeley National Laboratory"/>
            <person name="Harder C.B."/>
            <person name="Miyauchi S."/>
            <person name="Viragh M."/>
            <person name="Kuo A."/>
            <person name="Thoen E."/>
            <person name="Andreopoulos B."/>
            <person name="Lu D."/>
            <person name="Skrede I."/>
            <person name="Drula E."/>
            <person name="Henrissat B."/>
            <person name="Morin E."/>
            <person name="Kohler A."/>
            <person name="Barry K."/>
            <person name="LaButti K."/>
            <person name="Morin E."/>
            <person name="Salamov A."/>
            <person name="Lipzen A."/>
            <person name="Mereny Z."/>
            <person name="Hegedus B."/>
            <person name="Baldrian P."/>
            <person name="Stursova M."/>
            <person name="Weitz H."/>
            <person name="Taylor A."/>
            <person name="Grigoriev I.V."/>
            <person name="Nagy L.G."/>
            <person name="Martin F."/>
            <person name="Kauserud H."/>
        </authorList>
    </citation>
    <scope>NUCLEOTIDE SEQUENCE</scope>
    <source>
        <strain evidence="3">CBHHK200</strain>
    </source>
</reference>
<organism evidence="3 4">
    <name type="scientific">Mycena alexandri</name>
    <dbReference type="NCBI Taxonomy" id="1745969"/>
    <lineage>
        <taxon>Eukaryota</taxon>
        <taxon>Fungi</taxon>
        <taxon>Dikarya</taxon>
        <taxon>Basidiomycota</taxon>
        <taxon>Agaricomycotina</taxon>
        <taxon>Agaricomycetes</taxon>
        <taxon>Agaricomycetidae</taxon>
        <taxon>Agaricales</taxon>
        <taxon>Marasmiineae</taxon>
        <taxon>Mycenaceae</taxon>
        <taxon>Mycena</taxon>
    </lineage>
</organism>
<evidence type="ECO:0000313" key="4">
    <source>
        <dbReference type="Proteomes" id="UP001218188"/>
    </source>
</evidence>
<feature type="domain" description="DUF6534" evidence="2">
    <location>
        <begin position="284"/>
        <end position="368"/>
    </location>
</feature>
<dbReference type="PANTHER" id="PTHR40465:SF1">
    <property type="entry name" value="DUF6534 DOMAIN-CONTAINING PROTEIN"/>
    <property type="match status" value="1"/>
</dbReference>
<keyword evidence="4" id="KW-1185">Reference proteome</keyword>
<keyword evidence="1" id="KW-1133">Transmembrane helix</keyword>
<feature type="transmembrane region" description="Helical" evidence="1">
    <location>
        <begin position="237"/>
        <end position="263"/>
    </location>
</feature>
<dbReference type="Pfam" id="PF20152">
    <property type="entry name" value="DUF6534"/>
    <property type="match status" value="1"/>
</dbReference>